<dbReference type="GO" id="GO:0030170">
    <property type="term" value="F:pyridoxal phosphate binding"/>
    <property type="evidence" value="ECO:0007669"/>
    <property type="project" value="InterPro"/>
</dbReference>
<organism evidence="7 8">
    <name type="scientific">Actinopolymorpha pittospori</name>
    <dbReference type="NCBI Taxonomy" id="648752"/>
    <lineage>
        <taxon>Bacteria</taxon>
        <taxon>Bacillati</taxon>
        <taxon>Actinomycetota</taxon>
        <taxon>Actinomycetes</taxon>
        <taxon>Propionibacteriales</taxon>
        <taxon>Actinopolymorphaceae</taxon>
        <taxon>Actinopolymorpha</taxon>
    </lineage>
</organism>
<dbReference type="InterPro" id="IPR004839">
    <property type="entry name" value="Aminotransferase_I/II_large"/>
</dbReference>
<dbReference type="Gene3D" id="3.40.640.10">
    <property type="entry name" value="Type I PLP-dependent aspartate aminotransferase-like (Major domain)"/>
    <property type="match status" value="1"/>
</dbReference>
<evidence type="ECO:0000313" key="8">
    <source>
        <dbReference type="Proteomes" id="UP000638648"/>
    </source>
</evidence>
<dbReference type="CDD" id="cd00609">
    <property type="entry name" value="AAT_like"/>
    <property type="match status" value="1"/>
</dbReference>
<keyword evidence="8" id="KW-1185">Reference proteome</keyword>
<dbReference type="GO" id="GO:0003700">
    <property type="term" value="F:DNA-binding transcription factor activity"/>
    <property type="evidence" value="ECO:0007669"/>
    <property type="project" value="InterPro"/>
</dbReference>
<dbReference type="InterPro" id="IPR036390">
    <property type="entry name" value="WH_DNA-bd_sf"/>
</dbReference>
<feature type="domain" description="HTH gntR-type" evidence="6">
    <location>
        <begin position="21"/>
        <end position="89"/>
    </location>
</feature>
<dbReference type="EMBL" id="JADBEM010000001">
    <property type="protein sequence ID" value="MBE1607378.1"/>
    <property type="molecule type" value="Genomic_DNA"/>
</dbReference>
<comment type="similarity">
    <text evidence="1">In the C-terminal section; belongs to the class-I pyridoxal-phosphate-dependent aminotransferase family.</text>
</comment>
<comment type="caution">
    <text evidence="7">The sequence shown here is derived from an EMBL/GenBank/DDBJ whole genome shotgun (WGS) entry which is preliminary data.</text>
</comment>
<sequence>MVYFGAPRLTRLLDGWGDQPGGLSTRLAGALRQLVRSGQLPAGARLPSERVLAAALGLGRTTVGQAFDTLRSDGVLVSRTGTGTFVTSAAASAGARGDDRLRSFVSGPQTARVDLRSAALPGISLVAEELDRLSSADFLDTLPSHGYVPRGLPALRTAVANYYTALGLRTDPGQVLVTSGAQQAMRLLAEALIEPGGTVVVEEPTFRGAIEVLRGVGAPLVGVPSGPEGVDVDALAAAVRRHKPVFVLLQSTVHNPTGSVLPEWARAAVARMSAETGCTIIDDAAPTDALIDGPPPPPLASYGGRVLTLGSASKGFWGGLRVGWLRADRRLVERLAVVKGAEDLGTSIPAQVVTARLLDRAAEARAQRRVALGAARAFALQFIADEIPEWRPLVPAGGASLWIELPAGYSATAFAERAGRAGVDVLAGSTFSCRDALDDWLRVAFAAPLDVLANGLHTLAELWHTQPPRD</sequence>
<keyword evidence="5" id="KW-0804">Transcription</keyword>
<dbReference type="PROSITE" id="PS50949">
    <property type="entry name" value="HTH_GNTR"/>
    <property type="match status" value="1"/>
</dbReference>
<keyword evidence="2" id="KW-0663">Pyridoxal phosphate</keyword>
<evidence type="ECO:0000256" key="2">
    <source>
        <dbReference type="ARBA" id="ARBA00022898"/>
    </source>
</evidence>
<protein>
    <submittedName>
        <fullName evidence="7">DNA-binding transcriptional MocR family regulator</fullName>
    </submittedName>
</protein>
<evidence type="ECO:0000256" key="4">
    <source>
        <dbReference type="ARBA" id="ARBA00023125"/>
    </source>
</evidence>
<dbReference type="PANTHER" id="PTHR46577:SF1">
    <property type="entry name" value="HTH-TYPE TRANSCRIPTIONAL REGULATORY PROTEIN GABR"/>
    <property type="match status" value="1"/>
</dbReference>
<dbReference type="Gene3D" id="1.10.10.10">
    <property type="entry name" value="Winged helix-like DNA-binding domain superfamily/Winged helix DNA-binding domain"/>
    <property type="match status" value="1"/>
</dbReference>
<evidence type="ECO:0000259" key="6">
    <source>
        <dbReference type="PROSITE" id="PS50949"/>
    </source>
</evidence>
<evidence type="ECO:0000256" key="5">
    <source>
        <dbReference type="ARBA" id="ARBA00023163"/>
    </source>
</evidence>
<dbReference type="AlphaFoldDB" id="A0A927MZ63"/>
<dbReference type="InterPro" id="IPR015424">
    <property type="entry name" value="PyrdxlP-dep_Trfase"/>
</dbReference>
<evidence type="ECO:0000256" key="3">
    <source>
        <dbReference type="ARBA" id="ARBA00023015"/>
    </source>
</evidence>
<keyword evidence="4 7" id="KW-0238">DNA-binding</keyword>
<dbReference type="SMART" id="SM00345">
    <property type="entry name" value="HTH_GNTR"/>
    <property type="match status" value="1"/>
</dbReference>
<dbReference type="RefSeq" id="WP_337917839.1">
    <property type="nucleotide sequence ID" value="NZ_BAABJL010000197.1"/>
</dbReference>
<dbReference type="PANTHER" id="PTHR46577">
    <property type="entry name" value="HTH-TYPE TRANSCRIPTIONAL REGULATORY PROTEIN GABR"/>
    <property type="match status" value="1"/>
</dbReference>
<dbReference type="InterPro" id="IPR000524">
    <property type="entry name" value="Tscrpt_reg_HTH_GntR"/>
</dbReference>
<dbReference type="InterPro" id="IPR036388">
    <property type="entry name" value="WH-like_DNA-bd_sf"/>
</dbReference>
<keyword evidence="3" id="KW-0805">Transcription regulation</keyword>
<dbReference type="Pfam" id="PF00392">
    <property type="entry name" value="GntR"/>
    <property type="match status" value="1"/>
</dbReference>
<dbReference type="PRINTS" id="PR00035">
    <property type="entry name" value="HTHGNTR"/>
</dbReference>
<dbReference type="GO" id="GO:0003677">
    <property type="term" value="F:DNA binding"/>
    <property type="evidence" value="ECO:0007669"/>
    <property type="project" value="UniProtKB-KW"/>
</dbReference>
<proteinExistence type="inferred from homology"/>
<evidence type="ECO:0000313" key="7">
    <source>
        <dbReference type="EMBL" id="MBE1607378.1"/>
    </source>
</evidence>
<dbReference type="CDD" id="cd07377">
    <property type="entry name" value="WHTH_GntR"/>
    <property type="match status" value="1"/>
</dbReference>
<evidence type="ECO:0000256" key="1">
    <source>
        <dbReference type="ARBA" id="ARBA00005384"/>
    </source>
</evidence>
<dbReference type="SUPFAM" id="SSF53383">
    <property type="entry name" value="PLP-dependent transferases"/>
    <property type="match status" value="1"/>
</dbReference>
<dbReference type="InterPro" id="IPR051446">
    <property type="entry name" value="HTH_trans_reg/aminotransferase"/>
</dbReference>
<accession>A0A927MZ63</accession>
<reference evidence="7" key="1">
    <citation type="submission" date="2020-10" db="EMBL/GenBank/DDBJ databases">
        <title>Sequencing the genomes of 1000 actinobacteria strains.</title>
        <authorList>
            <person name="Klenk H.-P."/>
        </authorList>
    </citation>
    <scope>NUCLEOTIDE SEQUENCE</scope>
    <source>
        <strain evidence="7">DSM 45354</strain>
    </source>
</reference>
<gene>
    <name evidence="7" type="ORF">HEB94_004226</name>
</gene>
<dbReference type="Proteomes" id="UP000638648">
    <property type="component" value="Unassembled WGS sequence"/>
</dbReference>
<name>A0A927MZ63_9ACTN</name>
<dbReference type="Pfam" id="PF00155">
    <property type="entry name" value="Aminotran_1_2"/>
    <property type="match status" value="1"/>
</dbReference>
<dbReference type="InterPro" id="IPR015421">
    <property type="entry name" value="PyrdxlP-dep_Trfase_major"/>
</dbReference>
<dbReference type="SUPFAM" id="SSF46785">
    <property type="entry name" value="Winged helix' DNA-binding domain"/>
    <property type="match status" value="1"/>
</dbReference>